<name>A0A4U1BMN9_9GAMM</name>
<dbReference type="OrthoDB" id="9804442at2"/>
<dbReference type="InterPro" id="IPR020084">
    <property type="entry name" value="NUDIX_hydrolase_CS"/>
</dbReference>
<dbReference type="Proteomes" id="UP000305675">
    <property type="component" value="Unassembled WGS sequence"/>
</dbReference>
<dbReference type="PRINTS" id="PR00502">
    <property type="entry name" value="NUDIXFAMILY"/>
</dbReference>
<gene>
    <name evidence="5" type="ORF">FCL42_12160</name>
</gene>
<evidence type="ECO:0000256" key="1">
    <source>
        <dbReference type="ARBA" id="ARBA00001946"/>
    </source>
</evidence>
<protein>
    <submittedName>
        <fullName evidence="5">NUDIX domain-containing protein</fullName>
    </submittedName>
</protein>
<comment type="cofactor">
    <cofactor evidence="1">
        <name>Mg(2+)</name>
        <dbReference type="ChEBI" id="CHEBI:18420"/>
    </cofactor>
</comment>
<comment type="similarity">
    <text evidence="3">Belongs to the Nudix hydrolase family.</text>
</comment>
<dbReference type="Gene3D" id="3.90.79.10">
    <property type="entry name" value="Nucleoside Triphosphate Pyrophosphohydrolase"/>
    <property type="match status" value="1"/>
</dbReference>
<reference evidence="5 6" key="1">
    <citation type="submission" date="2019-04" db="EMBL/GenBank/DDBJ databases">
        <authorList>
            <person name="Hwang J.C."/>
        </authorList>
    </citation>
    <scope>NUCLEOTIDE SEQUENCE [LARGE SCALE GENOMIC DNA]</scope>
    <source>
        <strain evidence="5 6">IMCC35002</strain>
    </source>
</reference>
<dbReference type="InterPro" id="IPR000086">
    <property type="entry name" value="NUDIX_hydrolase_dom"/>
</dbReference>
<evidence type="ECO:0000313" key="5">
    <source>
        <dbReference type="EMBL" id="TKB54560.1"/>
    </source>
</evidence>
<proteinExistence type="inferred from homology"/>
<keyword evidence="2 3" id="KW-0378">Hydrolase</keyword>
<evidence type="ECO:0000313" key="6">
    <source>
        <dbReference type="Proteomes" id="UP000305675"/>
    </source>
</evidence>
<dbReference type="PANTHER" id="PTHR43046:SF15">
    <property type="entry name" value="MUTT_NUDIX FAMILY PROTEIN"/>
    <property type="match status" value="1"/>
</dbReference>
<dbReference type="RefSeq" id="WP_136863695.1">
    <property type="nucleotide sequence ID" value="NZ_SWCJ01000008.1"/>
</dbReference>
<dbReference type="EMBL" id="SWCJ01000008">
    <property type="protein sequence ID" value="TKB54560.1"/>
    <property type="molecule type" value="Genomic_DNA"/>
</dbReference>
<dbReference type="InterPro" id="IPR015797">
    <property type="entry name" value="NUDIX_hydrolase-like_dom_sf"/>
</dbReference>
<organism evidence="5 6">
    <name type="scientific">Ferrimonas aestuarii</name>
    <dbReference type="NCBI Taxonomy" id="2569539"/>
    <lineage>
        <taxon>Bacteria</taxon>
        <taxon>Pseudomonadati</taxon>
        <taxon>Pseudomonadota</taxon>
        <taxon>Gammaproteobacteria</taxon>
        <taxon>Alteromonadales</taxon>
        <taxon>Ferrimonadaceae</taxon>
        <taxon>Ferrimonas</taxon>
    </lineage>
</organism>
<keyword evidence="6" id="KW-1185">Reference proteome</keyword>
<dbReference type="CDD" id="cd02883">
    <property type="entry name" value="NUDIX_Hydrolase"/>
    <property type="match status" value="1"/>
</dbReference>
<dbReference type="SUPFAM" id="SSF55811">
    <property type="entry name" value="Nudix"/>
    <property type="match status" value="1"/>
</dbReference>
<sequence>MKLLRHQIHHNAVNNGSEFARTAVRAIIQNGDKILLMYTARYDDYSLPGGGVDAGESLTEALLREVREETGAQNLIINQELGVYEELRPWYKDDYDNVRMHSYCYLCSADNTLGQNQLEDYEQANGMTPLWVELDTAIAHNLNVIKNSPKAGLSIERETWILQQLKPQQFEQTGS</sequence>
<dbReference type="AlphaFoldDB" id="A0A4U1BMN9"/>
<dbReference type="PANTHER" id="PTHR43046">
    <property type="entry name" value="GDP-MANNOSE MANNOSYL HYDROLASE"/>
    <property type="match status" value="1"/>
</dbReference>
<evidence type="ECO:0000259" key="4">
    <source>
        <dbReference type="PROSITE" id="PS51462"/>
    </source>
</evidence>
<dbReference type="PROSITE" id="PS51462">
    <property type="entry name" value="NUDIX"/>
    <property type="match status" value="1"/>
</dbReference>
<comment type="caution">
    <text evidence="5">The sequence shown here is derived from an EMBL/GenBank/DDBJ whole genome shotgun (WGS) entry which is preliminary data.</text>
</comment>
<accession>A0A4U1BMN9</accession>
<dbReference type="PROSITE" id="PS00893">
    <property type="entry name" value="NUDIX_BOX"/>
    <property type="match status" value="1"/>
</dbReference>
<dbReference type="InterPro" id="IPR020476">
    <property type="entry name" value="Nudix_hydrolase"/>
</dbReference>
<evidence type="ECO:0000256" key="3">
    <source>
        <dbReference type="RuleBase" id="RU003476"/>
    </source>
</evidence>
<evidence type="ECO:0000256" key="2">
    <source>
        <dbReference type="ARBA" id="ARBA00022801"/>
    </source>
</evidence>
<dbReference type="Pfam" id="PF00293">
    <property type="entry name" value="NUDIX"/>
    <property type="match status" value="1"/>
</dbReference>
<feature type="domain" description="Nudix hydrolase" evidence="4">
    <location>
        <begin position="19"/>
        <end position="157"/>
    </location>
</feature>
<dbReference type="GO" id="GO:0016787">
    <property type="term" value="F:hydrolase activity"/>
    <property type="evidence" value="ECO:0007669"/>
    <property type="project" value="UniProtKB-KW"/>
</dbReference>